<proteinExistence type="predicted"/>
<dbReference type="InterPro" id="IPR050109">
    <property type="entry name" value="HTH-type_TetR-like_transc_reg"/>
</dbReference>
<dbReference type="PROSITE" id="PS50977">
    <property type="entry name" value="HTH_TETR_2"/>
    <property type="match status" value="1"/>
</dbReference>
<evidence type="ECO:0000256" key="1">
    <source>
        <dbReference type="ARBA" id="ARBA00023125"/>
    </source>
</evidence>
<evidence type="ECO:0000256" key="2">
    <source>
        <dbReference type="PROSITE-ProRule" id="PRU00335"/>
    </source>
</evidence>
<dbReference type="GO" id="GO:0003700">
    <property type="term" value="F:DNA-binding transcription factor activity"/>
    <property type="evidence" value="ECO:0007669"/>
    <property type="project" value="TreeGrafter"/>
</dbReference>
<dbReference type="PANTHER" id="PTHR30055:SF226">
    <property type="entry name" value="HTH-TYPE TRANSCRIPTIONAL REGULATOR PKSA"/>
    <property type="match status" value="1"/>
</dbReference>
<feature type="DNA-binding region" description="H-T-H motif" evidence="2">
    <location>
        <begin position="48"/>
        <end position="67"/>
    </location>
</feature>
<comment type="caution">
    <text evidence="5">The sequence shown here is derived from an EMBL/GenBank/DDBJ whole genome shotgun (WGS) entry which is preliminary data.</text>
</comment>
<dbReference type="EMBL" id="VOQQ01000001">
    <property type="protein sequence ID" value="TXC64042.1"/>
    <property type="molecule type" value="Genomic_DNA"/>
</dbReference>
<gene>
    <name evidence="5" type="ORF">FRZ32_10455</name>
</gene>
<keyword evidence="1 2" id="KW-0238">DNA-binding</keyword>
<evidence type="ECO:0000259" key="4">
    <source>
        <dbReference type="PROSITE" id="PS50977"/>
    </source>
</evidence>
<evidence type="ECO:0000313" key="6">
    <source>
        <dbReference type="Proteomes" id="UP000321249"/>
    </source>
</evidence>
<dbReference type="Gene3D" id="1.10.357.10">
    <property type="entry name" value="Tetracycline Repressor, domain 2"/>
    <property type="match status" value="1"/>
</dbReference>
<dbReference type="InterPro" id="IPR023772">
    <property type="entry name" value="DNA-bd_HTH_TetR-type_CS"/>
</dbReference>
<dbReference type="InterPro" id="IPR009057">
    <property type="entry name" value="Homeodomain-like_sf"/>
</dbReference>
<dbReference type="AlphaFoldDB" id="A0A5C6TUH1"/>
<feature type="domain" description="HTH tetR-type" evidence="4">
    <location>
        <begin position="25"/>
        <end position="85"/>
    </location>
</feature>
<dbReference type="OrthoDB" id="7504336at2"/>
<dbReference type="SUPFAM" id="SSF46689">
    <property type="entry name" value="Homeodomain-like"/>
    <property type="match status" value="1"/>
</dbReference>
<dbReference type="GO" id="GO:0000976">
    <property type="term" value="F:transcription cis-regulatory region binding"/>
    <property type="evidence" value="ECO:0007669"/>
    <property type="project" value="TreeGrafter"/>
</dbReference>
<protein>
    <submittedName>
        <fullName evidence="5">TetR/AcrR family transcriptional regulator</fullName>
    </submittedName>
</protein>
<reference evidence="5 6" key="1">
    <citation type="journal article" date="2015" name="J. Microbiol.">
        <title>Sphingosinicella ginsenosidimutans sp. nov., with ginsenoside converting activity.</title>
        <authorList>
            <person name="Kim J.K."/>
            <person name="Kang M.S."/>
            <person name="Park S.C."/>
            <person name="Kim K.M."/>
            <person name="Choi K."/>
            <person name="Yoon M.H."/>
            <person name="Im W.T."/>
        </authorList>
    </citation>
    <scope>NUCLEOTIDE SEQUENCE [LARGE SCALE GENOMIC DNA]</scope>
    <source>
        <strain evidence="5 6">BS-11</strain>
    </source>
</reference>
<evidence type="ECO:0000313" key="5">
    <source>
        <dbReference type="EMBL" id="TXC64042.1"/>
    </source>
</evidence>
<evidence type="ECO:0000256" key="3">
    <source>
        <dbReference type="SAM" id="MobiDB-lite"/>
    </source>
</evidence>
<keyword evidence="6" id="KW-1185">Reference proteome</keyword>
<dbReference type="InterPro" id="IPR001647">
    <property type="entry name" value="HTH_TetR"/>
</dbReference>
<dbReference type="Pfam" id="PF00440">
    <property type="entry name" value="TetR_N"/>
    <property type="match status" value="1"/>
</dbReference>
<dbReference type="PRINTS" id="PR00455">
    <property type="entry name" value="HTHTETR"/>
</dbReference>
<accession>A0A5C6TUH1</accession>
<name>A0A5C6TUH1_9SPHN</name>
<dbReference type="RefSeq" id="WP_147043448.1">
    <property type="nucleotide sequence ID" value="NZ_BAABIR010000001.1"/>
</dbReference>
<feature type="region of interest" description="Disordered" evidence="3">
    <location>
        <begin position="1"/>
        <end position="23"/>
    </location>
</feature>
<dbReference type="PROSITE" id="PS01081">
    <property type="entry name" value="HTH_TETR_1"/>
    <property type="match status" value="1"/>
</dbReference>
<dbReference type="Proteomes" id="UP000321249">
    <property type="component" value="Unassembled WGS sequence"/>
</dbReference>
<dbReference type="PANTHER" id="PTHR30055">
    <property type="entry name" value="HTH-TYPE TRANSCRIPTIONAL REGULATOR RUTR"/>
    <property type="match status" value="1"/>
</dbReference>
<organism evidence="5 6">
    <name type="scientific">Allosphingosinicella ginsenosidimutans</name>
    <dbReference type="NCBI Taxonomy" id="1176539"/>
    <lineage>
        <taxon>Bacteria</taxon>
        <taxon>Pseudomonadati</taxon>
        <taxon>Pseudomonadota</taxon>
        <taxon>Alphaproteobacteria</taxon>
        <taxon>Sphingomonadales</taxon>
        <taxon>Sphingomonadaceae</taxon>
        <taxon>Allosphingosinicella</taxon>
    </lineage>
</organism>
<sequence>MLDNSDGALSPNPEREPVYSSTSIQERRKRILSEARHMIAKKGIDGFSIRTLCKNADVAQRTLYNAFHSKDRLIALAIREAYEDVNRHLMYRTSPETLEGIVDRLIAVNTRNFKARNYTKAVVSLYFSPNISTDIWDALRGMVFLNLRQWLNRLQRDGGLQDWVDVEEAAGDFANLEYATINDWAVGRLSDEDYVRRLVMVVLSHTIGITAGPAREEALAMARTIRESGELPSFPKPVFKPDAAGD</sequence>